<dbReference type="GO" id="GO:0051087">
    <property type="term" value="F:protein-folding chaperone binding"/>
    <property type="evidence" value="ECO:0007669"/>
    <property type="project" value="InterPro"/>
</dbReference>
<name>A0A1R0H431_9FUNG</name>
<evidence type="ECO:0000256" key="2">
    <source>
        <dbReference type="ARBA" id="ARBA00009597"/>
    </source>
</evidence>
<dbReference type="OrthoDB" id="10265990at2759"/>
<evidence type="ECO:0000256" key="1">
    <source>
        <dbReference type="ARBA" id="ARBA00004273"/>
    </source>
</evidence>
<dbReference type="PANTHER" id="PTHR10721:SF1">
    <property type="entry name" value="MITOCHONDRIAL IMPORT INNER MEMBRANE TRANSLOCASE SUBUNIT TIM44"/>
    <property type="match status" value="1"/>
</dbReference>
<dbReference type="SUPFAM" id="SSF54427">
    <property type="entry name" value="NTF2-like"/>
    <property type="match status" value="1"/>
</dbReference>
<dbReference type="GO" id="GO:0005743">
    <property type="term" value="C:mitochondrial inner membrane"/>
    <property type="evidence" value="ECO:0007669"/>
    <property type="project" value="UniProtKB-SubCell"/>
</dbReference>
<dbReference type="SMART" id="SM00978">
    <property type="entry name" value="Tim44"/>
    <property type="match status" value="1"/>
</dbReference>
<dbReference type="GO" id="GO:0030150">
    <property type="term" value="P:protein import into mitochondrial matrix"/>
    <property type="evidence" value="ECO:0007669"/>
    <property type="project" value="InterPro"/>
</dbReference>
<proteinExistence type="inferred from homology"/>
<comment type="subcellular location">
    <subcellularLocation>
        <location evidence="1 10">Mitochondrion inner membrane</location>
    </subcellularLocation>
</comment>
<keyword evidence="7 10" id="KW-0811">Translocation</keyword>
<protein>
    <recommendedName>
        <fullName evidence="10">Mitochondrial import inner membrane translocase subunit TIM44</fullName>
    </recommendedName>
</protein>
<evidence type="ECO:0000256" key="6">
    <source>
        <dbReference type="ARBA" id="ARBA00022946"/>
    </source>
</evidence>
<evidence type="ECO:0000313" key="12">
    <source>
        <dbReference type="EMBL" id="OLY83881.1"/>
    </source>
</evidence>
<evidence type="ECO:0000259" key="11">
    <source>
        <dbReference type="SMART" id="SM00978"/>
    </source>
</evidence>
<evidence type="ECO:0000256" key="7">
    <source>
        <dbReference type="ARBA" id="ARBA00023010"/>
    </source>
</evidence>
<reference evidence="12 13" key="1">
    <citation type="journal article" date="2016" name="Mol. Biol. Evol.">
        <title>Genome-Wide Survey of Gut Fungi (Harpellales) Reveals the First Horizontally Transferred Ubiquitin Gene from a Mosquito Host.</title>
        <authorList>
            <person name="Wang Y."/>
            <person name="White M.M."/>
            <person name="Kvist S."/>
            <person name="Moncalvo J.M."/>
        </authorList>
    </citation>
    <scope>NUCLEOTIDE SEQUENCE [LARGE SCALE GENOMIC DNA]</scope>
    <source>
        <strain evidence="12 13">ALG-7-W6</strain>
    </source>
</reference>
<dbReference type="InterPro" id="IPR039544">
    <property type="entry name" value="Tim44-like"/>
</dbReference>
<evidence type="ECO:0000256" key="10">
    <source>
        <dbReference type="PIRNR" id="PIRNR037871"/>
    </source>
</evidence>
<evidence type="ECO:0000313" key="13">
    <source>
        <dbReference type="Proteomes" id="UP000187455"/>
    </source>
</evidence>
<keyword evidence="6" id="KW-0809">Transit peptide</keyword>
<feature type="domain" description="Tim44-like" evidence="11">
    <location>
        <begin position="275"/>
        <end position="429"/>
    </location>
</feature>
<dbReference type="InterPro" id="IPR017303">
    <property type="entry name" value="Tim44"/>
</dbReference>
<dbReference type="EMBL" id="LSSL01000713">
    <property type="protein sequence ID" value="OLY83881.1"/>
    <property type="molecule type" value="Genomic_DNA"/>
</dbReference>
<keyword evidence="3 10" id="KW-0813">Transport</keyword>
<keyword evidence="5 10" id="KW-0653">Protein transport</keyword>
<gene>
    <name evidence="12" type="ORF">AYI68_g1966</name>
</gene>
<organism evidence="12 13">
    <name type="scientific">Smittium mucronatum</name>
    <dbReference type="NCBI Taxonomy" id="133383"/>
    <lineage>
        <taxon>Eukaryota</taxon>
        <taxon>Fungi</taxon>
        <taxon>Fungi incertae sedis</taxon>
        <taxon>Zoopagomycota</taxon>
        <taxon>Kickxellomycotina</taxon>
        <taxon>Harpellomycetes</taxon>
        <taxon>Harpellales</taxon>
        <taxon>Legeriomycetaceae</taxon>
        <taxon>Smittium</taxon>
    </lineage>
</organism>
<comment type="function">
    <text evidence="10">Essential component of the PAM complex, a complex required for the translocation of transit peptide-containing proteins from the inner membrane into the mitochondrial matrix in an ATP-dependent manner.</text>
</comment>
<accession>A0A1R0H431</accession>
<comment type="caution">
    <text evidence="12">The sequence shown here is derived from an EMBL/GenBank/DDBJ whole genome shotgun (WGS) entry which is preliminary data.</text>
</comment>
<evidence type="ECO:0000256" key="5">
    <source>
        <dbReference type="ARBA" id="ARBA00022927"/>
    </source>
</evidence>
<dbReference type="InterPro" id="IPR007379">
    <property type="entry name" value="Tim44-like_dom"/>
</dbReference>
<evidence type="ECO:0000256" key="8">
    <source>
        <dbReference type="ARBA" id="ARBA00023128"/>
    </source>
</evidence>
<keyword evidence="8 10" id="KW-0496">Mitochondrion</keyword>
<dbReference type="InterPro" id="IPR032710">
    <property type="entry name" value="NTF2-like_dom_sf"/>
</dbReference>
<keyword evidence="13" id="KW-1185">Reference proteome</keyword>
<sequence>MFARRLFLLKGALPNNSVLPIQRIKTNSLFHTSSFTRDGGHVSPIKAFTDSIKKQMEENKDFQQNAKLIGEKSSVVIESEAVKKAKKVTSAGAEAVYKTASAVGGAIGEGFSKVADSTVVKATGSAVISTAKAVETVASIAAEPIKKTEVYKNVASNVGAYVQEVGGRYGGYTPKEQRRTSRVLSQMNRAKTFSEYQRTRAVKANPEAGEGLVMHKDSKWKESWTNFKENSSLMQNIFRAQKSIEESENPVIEAGRAVKDRIRGVFGYFINETESAHALRQIRDQIDPTFRLDAFLRDCREYIIPEIMDAYLQQDSVTLKLWCSEAAYNVLNAIMTAQINQGVASDCKILDLRNVDFHSAKVLDNDIPVIIITFQTQENNVFRDKISGEIVAGKEDLIEMCHYVSIFTKVQENADDPITGGWKMIDLAKQSARPTW</sequence>
<dbReference type="Proteomes" id="UP000187455">
    <property type="component" value="Unassembled WGS sequence"/>
</dbReference>
<evidence type="ECO:0000256" key="9">
    <source>
        <dbReference type="ARBA" id="ARBA00023136"/>
    </source>
</evidence>
<keyword evidence="4 10" id="KW-0999">Mitochondrion inner membrane</keyword>
<dbReference type="AlphaFoldDB" id="A0A1R0H431"/>
<dbReference type="STRING" id="133383.A0A1R0H431"/>
<evidence type="ECO:0000256" key="4">
    <source>
        <dbReference type="ARBA" id="ARBA00022792"/>
    </source>
</evidence>
<keyword evidence="9 10" id="KW-0472">Membrane</keyword>
<evidence type="ECO:0000256" key="3">
    <source>
        <dbReference type="ARBA" id="ARBA00022448"/>
    </source>
</evidence>
<dbReference type="Gene3D" id="3.10.450.240">
    <property type="match status" value="1"/>
</dbReference>
<comment type="similarity">
    <text evidence="2 10">Belongs to the Tim44 family.</text>
</comment>
<dbReference type="PIRSF" id="PIRSF037871">
    <property type="entry name" value="TIM44"/>
    <property type="match status" value="1"/>
</dbReference>
<dbReference type="PANTHER" id="PTHR10721">
    <property type="entry name" value="MITOCHONDRIAL IMPORT INNER MEMBRANE TRANSLOCASE SUBUNIT TIM44"/>
    <property type="match status" value="1"/>
</dbReference>
<dbReference type="Pfam" id="PF04280">
    <property type="entry name" value="Tim44"/>
    <property type="match status" value="1"/>
</dbReference>